<keyword evidence="6" id="KW-0456">Lyase</keyword>
<dbReference type="PANTHER" id="PTHR12639">
    <property type="entry name" value="VITAMIN K-DEPENDENT GAMMA-CARBOXYLASE"/>
    <property type="match status" value="1"/>
</dbReference>
<feature type="transmembrane region" description="Helical" evidence="7">
    <location>
        <begin position="63"/>
        <end position="80"/>
    </location>
</feature>
<dbReference type="InterPro" id="IPR007782">
    <property type="entry name" value="VKG_COase"/>
</dbReference>
<dbReference type="AlphaFoldDB" id="A0A3L9Y8W2"/>
<keyword evidence="2 7" id="KW-0812">Transmembrane</keyword>
<feature type="transmembrane region" description="Helical" evidence="7">
    <location>
        <begin position="110"/>
        <end position="131"/>
    </location>
</feature>
<dbReference type="GO" id="GO:0008488">
    <property type="term" value="F:gamma-glutamyl carboxylase activity"/>
    <property type="evidence" value="ECO:0007669"/>
    <property type="project" value="InterPro"/>
</dbReference>
<dbReference type="EMBL" id="REFC01000016">
    <property type="protein sequence ID" value="RMA56804.1"/>
    <property type="molecule type" value="Genomic_DNA"/>
</dbReference>
<evidence type="ECO:0000313" key="10">
    <source>
        <dbReference type="Proteomes" id="UP000271339"/>
    </source>
</evidence>
<dbReference type="GO" id="GO:0012505">
    <property type="term" value="C:endomembrane system"/>
    <property type="evidence" value="ECO:0007669"/>
    <property type="project" value="UniProtKB-SubCell"/>
</dbReference>
<evidence type="ECO:0000256" key="7">
    <source>
        <dbReference type="SAM" id="Phobius"/>
    </source>
</evidence>
<evidence type="ECO:0000256" key="2">
    <source>
        <dbReference type="ARBA" id="ARBA00022692"/>
    </source>
</evidence>
<evidence type="ECO:0000256" key="6">
    <source>
        <dbReference type="ARBA" id="ARBA00023239"/>
    </source>
</evidence>
<sequence length="443" mass="51517">MRKLTQQINGTSLAIFRIGFGLIMIWELIYFLRLDFVKVFLVQPQLQFTYSFLPFLKPLPEPILDLLIVVLLVACFFIIIGRYYKQAMIIFFVGFTYIFLLDKAYYNNHLYLICLLSFLMIFIPADSRLSFKKSKEKASKPPLYWHLLVLRIQLAIVYFFGGIAKLNHDWLVNNEPVRSILNNTAKTRFLGDALTSDFSIYFFTYGGLVFDLVVPILLFIPKTRTIAVLAALLFNVLNAWLFEDINIFPYFMMLSLILFLDPERVANFVRRKFEGKKTSVQQSSDLGSLKSPMLIVLSAYFLIQLLLPIRHFLFKGNTDWTGIGQRFAWRMKIQHRSLEKMEFKVWDVKKKVIYPVGMNQYGLNQDQINLIAYDPSAIIQFAEFLKIHTKENKGMGEVLVKSDVEVRFNGRKPQIIFDNELNLLKVGTSSLELSKSIQALKEH</sequence>
<organism evidence="9 10">
    <name type="scientific">Ulvibacter antarcticus</name>
    <dbReference type="NCBI Taxonomy" id="442714"/>
    <lineage>
        <taxon>Bacteria</taxon>
        <taxon>Pseudomonadati</taxon>
        <taxon>Bacteroidota</taxon>
        <taxon>Flavobacteriia</taxon>
        <taxon>Flavobacteriales</taxon>
        <taxon>Flavobacteriaceae</taxon>
        <taxon>Ulvibacter</taxon>
    </lineage>
</organism>
<proteinExistence type="predicted"/>
<keyword evidence="4 7" id="KW-0472">Membrane</keyword>
<accession>A0A3L9Y8W2</accession>
<feature type="domain" description="HTTM-like" evidence="8">
    <location>
        <begin position="5"/>
        <end position="264"/>
    </location>
</feature>
<feature type="transmembrane region" description="Helical" evidence="7">
    <location>
        <begin position="87"/>
        <end position="104"/>
    </location>
</feature>
<dbReference type="PANTHER" id="PTHR12639:SF7">
    <property type="entry name" value="HTTM DOMAIN-CONTAINING PROTEIN"/>
    <property type="match status" value="1"/>
</dbReference>
<keyword evidence="5" id="KW-1015">Disulfide bond</keyword>
<dbReference type="Pfam" id="PF05090">
    <property type="entry name" value="HTTM"/>
    <property type="match status" value="1"/>
</dbReference>
<dbReference type="SMART" id="SM00752">
    <property type="entry name" value="HTTM"/>
    <property type="match status" value="1"/>
</dbReference>
<protein>
    <submittedName>
        <fullName evidence="9">Vitamin K-dependent gamma-carboxylase-like protein</fullName>
    </submittedName>
</protein>
<dbReference type="InterPro" id="IPR011020">
    <property type="entry name" value="HTTM-like"/>
</dbReference>
<dbReference type="Proteomes" id="UP000271339">
    <property type="component" value="Unassembled WGS sequence"/>
</dbReference>
<evidence type="ECO:0000256" key="1">
    <source>
        <dbReference type="ARBA" id="ARBA00004127"/>
    </source>
</evidence>
<evidence type="ECO:0000259" key="8">
    <source>
        <dbReference type="SMART" id="SM00752"/>
    </source>
</evidence>
<evidence type="ECO:0000256" key="3">
    <source>
        <dbReference type="ARBA" id="ARBA00022989"/>
    </source>
</evidence>
<feature type="transmembrane region" description="Helical" evidence="7">
    <location>
        <begin position="287"/>
        <end position="307"/>
    </location>
</feature>
<feature type="transmembrane region" description="Helical" evidence="7">
    <location>
        <begin position="12"/>
        <end position="32"/>
    </location>
</feature>
<evidence type="ECO:0000256" key="5">
    <source>
        <dbReference type="ARBA" id="ARBA00023157"/>
    </source>
</evidence>
<feature type="transmembrane region" description="Helical" evidence="7">
    <location>
        <begin position="198"/>
        <end position="219"/>
    </location>
</feature>
<dbReference type="Pfam" id="PF22777">
    <property type="entry name" value="VKGC_lumenal_dom"/>
    <property type="match status" value="1"/>
</dbReference>
<comment type="subcellular location">
    <subcellularLocation>
        <location evidence="1">Endomembrane system</location>
        <topology evidence="1">Multi-pass membrane protein</topology>
    </subcellularLocation>
</comment>
<dbReference type="OrthoDB" id="341137at2"/>
<reference evidence="9 10" key="1">
    <citation type="submission" date="2018-10" db="EMBL/GenBank/DDBJ databases">
        <title>Genomic Encyclopedia of Archaeal and Bacterial Type Strains, Phase II (KMG-II): from individual species to whole genera.</title>
        <authorList>
            <person name="Goeker M."/>
        </authorList>
    </citation>
    <scope>NUCLEOTIDE SEQUENCE [LARGE SCALE GENOMIC DNA]</scope>
    <source>
        <strain evidence="9 10">DSM 23424</strain>
    </source>
</reference>
<dbReference type="InterPro" id="IPR053934">
    <property type="entry name" value="HTTM_dom"/>
</dbReference>
<evidence type="ECO:0000256" key="4">
    <source>
        <dbReference type="ARBA" id="ARBA00023136"/>
    </source>
</evidence>
<keyword evidence="3 7" id="KW-1133">Transmembrane helix</keyword>
<dbReference type="InterPro" id="IPR053935">
    <property type="entry name" value="VKGC_lumenal_dom"/>
</dbReference>
<feature type="transmembrane region" description="Helical" evidence="7">
    <location>
        <begin position="143"/>
        <end position="164"/>
    </location>
</feature>
<evidence type="ECO:0000313" key="9">
    <source>
        <dbReference type="EMBL" id="RMA56804.1"/>
    </source>
</evidence>
<comment type="caution">
    <text evidence="9">The sequence shown here is derived from an EMBL/GenBank/DDBJ whole genome shotgun (WGS) entry which is preliminary data.</text>
</comment>
<name>A0A3L9Y8W2_9FLAO</name>
<gene>
    <name evidence="9" type="ORF">BXY75_3324</name>
</gene>
<dbReference type="GO" id="GO:0019842">
    <property type="term" value="F:vitamin binding"/>
    <property type="evidence" value="ECO:0007669"/>
    <property type="project" value="TreeGrafter"/>
</dbReference>
<dbReference type="RefSeq" id="WP_121908837.1">
    <property type="nucleotide sequence ID" value="NZ_REFC01000016.1"/>
</dbReference>
<feature type="transmembrane region" description="Helical" evidence="7">
    <location>
        <begin position="226"/>
        <end position="242"/>
    </location>
</feature>
<keyword evidence="10" id="KW-1185">Reference proteome</keyword>